<organism evidence="2 3">
    <name type="scientific">Xanthomonas campestris pv. campestris (strain ATCC 33913 / DSM 3586 / NCPPB 528 / LMG 568 / P 25)</name>
    <dbReference type="NCBI Taxonomy" id="190485"/>
    <lineage>
        <taxon>Bacteria</taxon>
        <taxon>Pseudomonadati</taxon>
        <taxon>Pseudomonadota</taxon>
        <taxon>Gammaproteobacteria</taxon>
        <taxon>Lysobacterales</taxon>
        <taxon>Lysobacteraceae</taxon>
        <taxon>Xanthomonas</taxon>
    </lineage>
</organism>
<protein>
    <recommendedName>
        <fullName evidence="4">Secreted protein</fullName>
    </recommendedName>
</protein>
<evidence type="ECO:0000313" key="2">
    <source>
        <dbReference type="EMBL" id="AAM40662.1"/>
    </source>
</evidence>
<feature type="signal peptide" evidence="1">
    <location>
        <begin position="1"/>
        <end position="44"/>
    </location>
</feature>
<dbReference type="AlphaFoldDB" id="Q8PAW2"/>
<dbReference type="STRING" id="190485.XCC1364"/>
<accession>Q8PAW2</accession>
<keyword evidence="1" id="KW-0732">Signal</keyword>
<dbReference type="EMBL" id="AE008922">
    <property type="protein sequence ID" value="AAM40662.1"/>
    <property type="molecule type" value="Genomic_DNA"/>
</dbReference>
<evidence type="ECO:0000256" key="1">
    <source>
        <dbReference type="SAM" id="SignalP"/>
    </source>
</evidence>
<name>Q8PAW2_XANCP</name>
<proteinExistence type="predicted"/>
<dbReference type="Proteomes" id="UP000001010">
    <property type="component" value="Chromosome"/>
</dbReference>
<reference evidence="2 3" key="1">
    <citation type="journal article" date="2002" name="Nature">
        <title>Comparison of the genomes of two Xanthomonas pathogens with differing host specificities.</title>
        <authorList>
            <person name="da Silva A.C."/>
            <person name="Ferro J.A."/>
            <person name="Reinach F.C."/>
            <person name="Farah C.S."/>
            <person name="Furlan L.R."/>
            <person name="Quaggio R.B."/>
            <person name="Monteiro-Vitorello C.B."/>
            <person name="Van Sluys M.A."/>
            <person name="Almeida N.F."/>
            <person name="Alves L.M."/>
            <person name="do Amaral A.M."/>
            <person name="Bertolini M.C."/>
            <person name="Camargo L.E."/>
            <person name="Camarotte G."/>
            <person name="Cannavan F."/>
            <person name="Cardozo J."/>
            <person name="Chambergo F."/>
            <person name="Ciapina L.P."/>
            <person name="Cicarelli R.M."/>
            <person name="Coutinho L.L."/>
            <person name="Cursino-Santos J.R."/>
            <person name="El-Dorry H."/>
            <person name="Faria J.B."/>
            <person name="Ferreira A.J."/>
            <person name="Ferreira R.C."/>
            <person name="Ferro M.I."/>
            <person name="Formighieri E.F."/>
            <person name="Franco M.C."/>
            <person name="Greggio C.C."/>
            <person name="Gruber A."/>
            <person name="Katsuyama A.M."/>
            <person name="Kishi L.T."/>
            <person name="Leite R.P."/>
            <person name="Lemos E.G."/>
            <person name="Lemos M.V."/>
            <person name="Locali E.C."/>
            <person name="Machado M.A."/>
            <person name="Madeira A.M."/>
            <person name="Martinez-Rossi N.M."/>
            <person name="Martins E.C."/>
            <person name="Meidanis J."/>
            <person name="Menck C.F."/>
            <person name="Miyaki C.Y."/>
            <person name="Moon D.H."/>
            <person name="Moreira L.M."/>
            <person name="Novo M.T."/>
            <person name="Okura V.K."/>
            <person name="Oliveira M.C."/>
            <person name="Oliveira V.R."/>
            <person name="Pereira H.A."/>
            <person name="Rossi A."/>
            <person name="Sena J.A."/>
            <person name="Silva C."/>
            <person name="de Souza R.F."/>
            <person name="Spinola L.A."/>
            <person name="Takita M.A."/>
            <person name="Tamura R.E."/>
            <person name="Teixeira E.C."/>
            <person name="Tezza R.I."/>
            <person name="Trindade dos Santos M."/>
            <person name="Truffi D."/>
            <person name="Tsai S.M."/>
            <person name="White F.F."/>
            <person name="Setubal J.C."/>
            <person name="Kitajima J.P."/>
        </authorList>
    </citation>
    <scope>NUCLEOTIDE SEQUENCE [LARGE SCALE GENOMIC DNA]</scope>
    <source>
        <strain evidence="3">ATCC 33913 / DSM 3586 / NCPPB 528 / LMG 568 / P 25</strain>
    </source>
</reference>
<dbReference type="EnsemblBacteria" id="AAM40662">
    <property type="protein sequence ID" value="AAM40662"/>
    <property type="gene ID" value="XCC1364"/>
</dbReference>
<evidence type="ECO:0000313" key="3">
    <source>
        <dbReference type="Proteomes" id="UP000001010"/>
    </source>
</evidence>
<gene>
    <name evidence="2" type="ordered locus">XCC1364</name>
</gene>
<dbReference type="KEGG" id="xcc:XCC1364"/>
<sequence length="88" mass="9514">MTKTPGVSLAWSQSCGTPRKKHMKTVLSVFGSLVLLGAVSTASAYDFSEQQANAQSLWDQQVQCVNSSDWSGTADCLGTVWSNYLSTY</sequence>
<evidence type="ECO:0008006" key="4">
    <source>
        <dbReference type="Google" id="ProtNLM"/>
    </source>
</evidence>
<dbReference type="OrthoDB" id="5999388at2"/>
<feature type="chain" id="PRO_5004311788" description="Secreted protein" evidence="1">
    <location>
        <begin position="45"/>
        <end position="88"/>
    </location>
</feature>
<keyword evidence="3" id="KW-1185">Reference proteome</keyword>
<dbReference type="PATRIC" id="fig|190485.4.peg.1466"/>
<dbReference type="HOGENOM" id="CLU_190069_0_0_6"/>
<dbReference type="PROSITE" id="PS51257">
    <property type="entry name" value="PROKAR_LIPOPROTEIN"/>
    <property type="match status" value="1"/>
</dbReference>